<sequence>MLDRRRCRDHRGHHPWRAIGQLADWRIDWTDDLEPGVWGLTLHREKRILMANGLDQAERRSTIAHETGHVLRGAASVCQRLREETLVERQAARLLLPSVRRIGHALAWHQADHDKAAHDLWVDDALLGARLSTLAPRERAWLDQQLDTILL</sequence>
<dbReference type="InterPro" id="IPR010359">
    <property type="entry name" value="IrrE_HExxH"/>
</dbReference>
<accession>A0A9X2D5R7</accession>
<keyword evidence="3" id="KW-1185">Reference proteome</keyword>
<comment type="caution">
    <text evidence="2">The sequence shown here is derived from an EMBL/GenBank/DDBJ whole genome shotgun (WGS) entry which is preliminary data.</text>
</comment>
<evidence type="ECO:0000259" key="1">
    <source>
        <dbReference type="Pfam" id="PF06114"/>
    </source>
</evidence>
<name>A0A9X2D5R7_9ACTN</name>
<dbReference type="AlphaFoldDB" id="A0A9X2D5R7"/>
<gene>
    <name evidence="2" type="ORF">M8330_05910</name>
</gene>
<dbReference type="RefSeq" id="WP_250826576.1">
    <property type="nucleotide sequence ID" value="NZ_JAMOIL010000006.1"/>
</dbReference>
<dbReference type="EMBL" id="JAMOIL010000006">
    <property type="protein sequence ID" value="MCM0619826.1"/>
    <property type="molecule type" value="Genomic_DNA"/>
</dbReference>
<reference evidence="2" key="1">
    <citation type="submission" date="2022-05" db="EMBL/GenBank/DDBJ databases">
        <authorList>
            <person name="Tuo L."/>
        </authorList>
    </citation>
    <scope>NUCLEOTIDE SEQUENCE</scope>
    <source>
        <strain evidence="2">BSK12Z-4</strain>
    </source>
</reference>
<organism evidence="2 3">
    <name type="scientific">Nocardioides bruguierae</name>
    <dbReference type="NCBI Taxonomy" id="2945102"/>
    <lineage>
        <taxon>Bacteria</taxon>
        <taxon>Bacillati</taxon>
        <taxon>Actinomycetota</taxon>
        <taxon>Actinomycetes</taxon>
        <taxon>Propionibacteriales</taxon>
        <taxon>Nocardioidaceae</taxon>
        <taxon>Nocardioides</taxon>
    </lineage>
</organism>
<evidence type="ECO:0000313" key="2">
    <source>
        <dbReference type="EMBL" id="MCM0619826.1"/>
    </source>
</evidence>
<evidence type="ECO:0000313" key="3">
    <source>
        <dbReference type="Proteomes" id="UP001139485"/>
    </source>
</evidence>
<proteinExistence type="predicted"/>
<dbReference type="Proteomes" id="UP001139485">
    <property type="component" value="Unassembled WGS sequence"/>
</dbReference>
<protein>
    <submittedName>
        <fullName evidence="2">ImmA/IrrE family metallo-endopeptidase</fullName>
    </submittedName>
</protein>
<feature type="domain" description="IrrE N-terminal-like" evidence="1">
    <location>
        <begin position="43"/>
        <end position="130"/>
    </location>
</feature>
<dbReference type="Pfam" id="PF06114">
    <property type="entry name" value="Peptidase_M78"/>
    <property type="match status" value="1"/>
</dbReference>